<evidence type="ECO:0000256" key="4">
    <source>
        <dbReference type="ARBA" id="ARBA00007882"/>
    </source>
</evidence>
<feature type="repeat" description="TPR" evidence="13">
    <location>
        <begin position="671"/>
        <end position="704"/>
    </location>
</feature>
<dbReference type="PROSITE" id="PS50293">
    <property type="entry name" value="TPR_REGION"/>
    <property type="match status" value="1"/>
</dbReference>
<evidence type="ECO:0000313" key="17">
    <source>
        <dbReference type="Proteomes" id="UP000515154"/>
    </source>
</evidence>
<dbReference type="Gene3D" id="1.25.40.10">
    <property type="entry name" value="Tetratricopeptide repeat domain"/>
    <property type="match status" value="3"/>
</dbReference>
<feature type="region of interest" description="Disordered" evidence="14">
    <location>
        <begin position="1"/>
        <end position="21"/>
    </location>
</feature>
<dbReference type="InterPro" id="IPR019734">
    <property type="entry name" value="TPR_rpt"/>
</dbReference>
<dbReference type="InterPro" id="IPR052346">
    <property type="entry name" value="O-mannosyl-transferase_TMTC"/>
</dbReference>
<evidence type="ECO:0000256" key="1">
    <source>
        <dbReference type="ARBA" id="ARBA00004141"/>
    </source>
</evidence>
<evidence type="ECO:0000313" key="19">
    <source>
        <dbReference type="RefSeq" id="XP_029634818.1"/>
    </source>
</evidence>
<keyword evidence="7 15" id="KW-0812">Transmembrane</keyword>
<feature type="repeat" description="TPR" evidence="13">
    <location>
        <begin position="535"/>
        <end position="568"/>
    </location>
</feature>
<evidence type="ECO:0000256" key="3">
    <source>
        <dbReference type="ARBA" id="ARBA00004922"/>
    </source>
</evidence>
<feature type="repeat" description="TPR" evidence="13">
    <location>
        <begin position="569"/>
        <end position="602"/>
    </location>
</feature>
<dbReference type="Pfam" id="PF13424">
    <property type="entry name" value="TPR_12"/>
    <property type="match status" value="1"/>
</dbReference>
<keyword evidence="8" id="KW-0677">Repeat</keyword>
<dbReference type="KEGG" id="osn:115210385"/>
<feature type="transmembrane region" description="Helical" evidence="15">
    <location>
        <begin position="40"/>
        <end position="62"/>
    </location>
</feature>
<feature type="repeat" description="TPR" evidence="13">
    <location>
        <begin position="705"/>
        <end position="738"/>
    </location>
</feature>
<feature type="transmembrane region" description="Helical" evidence="15">
    <location>
        <begin position="287"/>
        <end position="306"/>
    </location>
</feature>
<accession>A0A6P7S995</accession>
<name>A0A6P7S995_9MOLL</name>
<dbReference type="RefSeq" id="XP_036358351.1">
    <property type="nucleotide sequence ID" value="XM_036502458.1"/>
</dbReference>
<feature type="domain" description="DUF1736" evidence="16">
    <location>
        <begin position="311"/>
        <end position="382"/>
    </location>
</feature>
<evidence type="ECO:0000256" key="10">
    <source>
        <dbReference type="ARBA" id="ARBA00022824"/>
    </source>
</evidence>
<keyword evidence="9 13" id="KW-0802">TPR repeat</keyword>
<dbReference type="RefSeq" id="XP_029634817.1">
    <property type="nucleotide sequence ID" value="XM_029778957.2"/>
</dbReference>
<reference evidence="18 19" key="1">
    <citation type="submission" date="2025-08" db="UniProtKB">
        <authorList>
            <consortium name="RefSeq"/>
        </authorList>
    </citation>
    <scope>IDENTIFICATION</scope>
</reference>
<protein>
    <recommendedName>
        <fullName evidence="5">dolichyl-phosphate-mannose--protein mannosyltransferase</fullName>
        <ecNumber evidence="5">2.4.1.109</ecNumber>
    </recommendedName>
</protein>
<feature type="transmembrane region" description="Helical" evidence="15">
    <location>
        <begin position="401"/>
        <end position="420"/>
    </location>
</feature>
<comment type="similarity">
    <text evidence="4">Belongs to the TMTC family.</text>
</comment>
<dbReference type="RefSeq" id="XP_036358352.1">
    <property type="nucleotide sequence ID" value="XM_036502459.1"/>
</dbReference>
<dbReference type="PANTHER" id="PTHR44227">
    <property type="match status" value="1"/>
</dbReference>
<feature type="transmembrane region" description="Helical" evidence="15">
    <location>
        <begin position="369"/>
        <end position="389"/>
    </location>
</feature>
<dbReference type="PANTHER" id="PTHR44227:SF3">
    <property type="entry name" value="PROTEIN O-MANNOSYL-TRANSFERASE TMTC4"/>
    <property type="match status" value="1"/>
</dbReference>
<feature type="compositionally biased region" description="Polar residues" evidence="14">
    <location>
        <begin position="1"/>
        <end position="15"/>
    </location>
</feature>
<dbReference type="EC" id="2.4.1.109" evidence="5"/>
<gene>
    <name evidence="18 19 20 21" type="primary">LOC115210385</name>
</gene>
<evidence type="ECO:0000313" key="18">
    <source>
        <dbReference type="RefSeq" id="XP_029634817.1"/>
    </source>
</evidence>
<dbReference type="GO" id="GO:0005783">
    <property type="term" value="C:endoplasmic reticulum"/>
    <property type="evidence" value="ECO:0007669"/>
    <property type="project" value="UniProtKB-SubCell"/>
</dbReference>
<dbReference type="SMART" id="SM00028">
    <property type="entry name" value="TPR"/>
    <property type="match status" value="7"/>
</dbReference>
<dbReference type="Pfam" id="PF13181">
    <property type="entry name" value="TPR_8"/>
    <property type="match status" value="1"/>
</dbReference>
<feature type="transmembrane region" description="Helical" evidence="15">
    <location>
        <begin position="432"/>
        <end position="450"/>
    </location>
</feature>
<evidence type="ECO:0000256" key="8">
    <source>
        <dbReference type="ARBA" id="ARBA00022737"/>
    </source>
</evidence>
<dbReference type="GO" id="GO:0030968">
    <property type="term" value="P:endoplasmic reticulum unfolded protein response"/>
    <property type="evidence" value="ECO:0007669"/>
    <property type="project" value="TreeGrafter"/>
</dbReference>
<sequence length="756" mass="85437">MKSYKNGVNSHTNSNSHHEPKSVFTWDECLPIPRLSFIPAATIVFILATACFLNSVSGHFVFDDFEAILNNNDLTPSEPIGNLFFHDFWGNKLNSDSSHKSYRPFAVLTFRLNYFLAGGLHPWGFHIVNVILHGIVSILFLKVFSCVFGACSTSTLGGFPAAKSSLLCAVIFAIHPVHTENVAGVVGRADLLCALLVTLSILSYIKACNTDKNCLTEIPANFSWLWFTGSIIFMASSMLCKEQGITVIGICSAYDIIIVCRIDPLHFISLIKNQKIPNKVPCWGKSLLLRHLILIVSGILLLALRWKLMGFKPPTFQIVDNPHSFVSSFYLRSINYSYLYALNVWLLLNPWWLCFDWSMGCIPTIESFLDPRCVLVLLFWVGFCAFLHVSVTCSPGHQKRLLLLSIAFLLIPFLPASNLFFRVGFVIAERILYLPSVGYCMLFVIGLQQFCQHNVFSKKVVTSLLIFLVVINIYRSVQRSSEWQTEFQLFTSGAKVCPLNAKIHYNIGKVLGDAGQVQMAIDKYYEAIRLNPEYDQAMNNLANILKDQGQEEAAENLLTKAIQIRPSFSTAWMNLGIVKASQKKYEEALSSYRTAIQHRRNYPDCYYNMGNCFLETKQYQLALLAWQNATLLKSTHLSSWSNMVILLDNMGNLTAAETVCNVALRHLPGESILYLHLASILGKLGRYKESERNFLTAIKLKPDTARYYLNLGILYHRWGKYEKAEAAYEKTLLLNPSLKNAQEYLQTVQKKLKQGS</sequence>
<keyword evidence="6" id="KW-0808">Transferase</keyword>
<evidence type="ECO:0000256" key="2">
    <source>
        <dbReference type="ARBA" id="ARBA00004240"/>
    </source>
</evidence>
<evidence type="ECO:0000256" key="14">
    <source>
        <dbReference type="SAM" id="MobiDB-lite"/>
    </source>
</evidence>
<feature type="transmembrane region" description="Helical" evidence="15">
    <location>
        <begin position="220"/>
        <end position="239"/>
    </location>
</feature>
<evidence type="ECO:0000256" key="6">
    <source>
        <dbReference type="ARBA" id="ARBA00022679"/>
    </source>
</evidence>
<comment type="subcellular location">
    <subcellularLocation>
        <location evidence="2">Endoplasmic reticulum</location>
    </subcellularLocation>
    <subcellularLocation>
        <location evidence="1">Membrane</location>
        <topology evidence="1">Multi-pass membrane protein</topology>
    </subcellularLocation>
</comment>
<dbReference type="Pfam" id="PF13374">
    <property type="entry name" value="TPR_10"/>
    <property type="match status" value="1"/>
</dbReference>
<comment type="pathway">
    <text evidence="3">Protein modification; protein glycosylation.</text>
</comment>
<keyword evidence="12 15" id="KW-0472">Membrane</keyword>
<feature type="transmembrane region" description="Helical" evidence="15">
    <location>
        <begin position="189"/>
        <end position="208"/>
    </location>
</feature>
<evidence type="ECO:0000256" key="15">
    <source>
        <dbReference type="SAM" id="Phobius"/>
    </source>
</evidence>
<dbReference type="UniPathway" id="UPA00378"/>
<proteinExistence type="inferred from homology"/>
<keyword evidence="10" id="KW-0256">Endoplasmic reticulum</keyword>
<evidence type="ECO:0000256" key="13">
    <source>
        <dbReference type="PROSITE-ProRule" id="PRU00339"/>
    </source>
</evidence>
<feature type="repeat" description="TPR" evidence="13">
    <location>
        <begin position="501"/>
        <end position="534"/>
    </location>
</feature>
<evidence type="ECO:0000313" key="21">
    <source>
        <dbReference type="RefSeq" id="XP_036358352.1"/>
    </source>
</evidence>
<feature type="transmembrane region" description="Helical" evidence="15">
    <location>
        <begin position="456"/>
        <end position="474"/>
    </location>
</feature>
<dbReference type="Pfam" id="PF13414">
    <property type="entry name" value="TPR_11"/>
    <property type="match status" value="1"/>
</dbReference>
<feature type="transmembrane region" description="Helical" evidence="15">
    <location>
        <begin position="156"/>
        <end position="177"/>
    </location>
</feature>
<feature type="transmembrane region" description="Helical" evidence="15">
    <location>
        <begin position="123"/>
        <end position="144"/>
    </location>
</feature>
<evidence type="ECO:0000313" key="20">
    <source>
        <dbReference type="RefSeq" id="XP_036358351.1"/>
    </source>
</evidence>
<dbReference type="InterPro" id="IPR013618">
    <property type="entry name" value="TMTC_DUF1736"/>
</dbReference>
<feature type="transmembrane region" description="Helical" evidence="15">
    <location>
        <begin position="245"/>
        <end position="266"/>
    </location>
</feature>
<evidence type="ECO:0000259" key="16">
    <source>
        <dbReference type="Pfam" id="PF08409"/>
    </source>
</evidence>
<feature type="transmembrane region" description="Helical" evidence="15">
    <location>
        <begin position="338"/>
        <end position="357"/>
    </location>
</feature>
<keyword evidence="17" id="KW-1185">Reference proteome</keyword>
<dbReference type="Pfam" id="PF08409">
    <property type="entry name" value="TMTC_DUF1736"/>
    <property type="match status" value="1"/>
</dbReference>
<dbReference type="RefSeq" id="XP_029634818.1">
    <property type="nucleotide sequence ID" value="XM_029778958.2"/>
</dbReference>
<evidence type="ECO:0000256" key="12">
    <source>
        <dbReference type="ARBA" id="ARBA00023136"/>
    </source>
</evidence>
<dbReference type="GO" id="GO:0004169">
    <property type="term" value="F:dolichyl-phosphate-mannose-protein mannosyltransferase activity"/>
    <property type="evidence" value="ECO:0007669"/>
    <property type="project" value="UniProtKB-EC"/>
</dbReference>
<dbReference type="Proteomes" id="UP000515154">
    <property type="component" value="Linkage group LG4"/>
</dbReference>
<dbReference type="AlphaFoldDB" id="A0A6P7S995"/>
<evidence type="ECO:0000256" key="11">
    <source>
        <dbReference type="ARBA" id="ARBA00022989"/>
    </source>
</evidence>
<dbReference type="InterPro" id="IPR011990">
    <property type="entry name" value="TPR-like_helical_dom_sf"/>
</dbReference>
<keyword evidence="11 15" id="KW-1133">Transmembrane helix</keyword>
<dbReference type="GO" id="GO:0016020">
    <property type="term" value="C:membrane"/>
    <property type="evidence" value="ECO:0007669"/>
    <property type="project" value="UniProtKB-SubCell"/>
</dbReference>
<organism evidence="17 18">
    <name type="scientific">Octopus sinensis</name>
    <name type="common">East Asian common octopus</name>
    <dbReference type="NCBI Taxonomy" id="2607531"/>
    <lineage>
        <taxon>Eukaryota</taxon>
        <taxon>Metazoa</taxon>
        <taxon>Spiralia</taxon>
        <taxon>Lophotrochozoa</taxon>
        <taxon>Mollusca</taxon>
        <taxon>Cephalopoda</taxon>
        <taxon>Coleoidea</taxon>
        <taxon>Octopodiformes</taxon>
        <taxon>Octopoda</taxon>
        <taxon>Incirrata</taxon>
        <taxon>Octopodidae</taxon>
        <taxon>Octopus</taxon>
    </lineage>
</organism>
<evidence type="ECO:0000256" key="5">
    <source>
        <dbReference type="ARBA" id="ARBA00012839"/>
    </source>
</evidence>
<dbReference type="SUPFAM" id="SSF48452">
    <property type="entry name" value="TPR-like"/>
    <property type="match status" value="2"/>
</dbReference>
<dbReference type="PROSITE" id="PS50005">
    <property type="entry name" value="TPR"/>
    <property type="match status" value="5"/>
</dbReference>
<evidence type="ECO:0000256" key="7">
    <source>
        <dbReference type="ARBA" id="ARBA00022692"/>
    </source>
</evidence>
<evidence type="ECO:0000256" key="9">
    <source>
        <dbReference type="ARBA" id="ARBA00022803"/>
    </source>
</evidence>